<accession>A0ABZ1CBR3</accession>
<dbReference type="InterPro" id="IPR020603">
    <property type="entry name" value="MraZ_dom"/>
</dbReference>
<dbReference type="PANTHER" id="PTHR34701">
    <property type="entry name" value="TRANSCRIPTIONAL REGULATOR MRAZ"/>
    <property type="match status" value="1"/>
</dbReference>
<dbReference type="Gene3D" id="3.40.1550.20">
    <property type="entry name" value="Transcriptional regulator MraZ domain"/>
    <property type="match status" value="1"/>
</dbReference>
<comment type="similarity">
    <text evidence="7">Belongs to the MraZ family.</text>
</comment>
<dbReference type="Proteomes" id="UP000738431">
    <property type="component" value="Chromosome"/>
</dbReference>
<keyword evidence="3" id="KW-0677">Repeat</keyword>
<evidence type="ECO:0000313" key="9">
    <source>
        <dbReference type="EMBL" id="WRQ89113.1"/>
    </source>
</evidence>
<evidence type="ECO:0000259" key="8">
    <source>
        <dbReference type="PROSITE" id="PS51740"/>
    </source>
</evidence>
<evidence type="ECO:0000256" key="6">
    <source>
        <dbReference type="ARBA" id="ARBA00023163"/>
    </source>
</evidence>
<dbReference type="HAMAP" id="MF_01008">
    <property type="entry name" value="MraZ"/>
    <property type="match status" value="1"/>
</dbReference>
<protein>
    <recommendedName>
        <fullName evidence="1 7">Transcriptional regulator MraZ</fullName>
    </recommendedName>
</protein>
<gene>
    <name evidence="7" type="primary">mraZ</name>
    <name evidence="9" type="ORF">K1X11_006810</name>
</gene>
<evidence type="ECO:0000256" key="2">
    <source>
        <dbReference type="ARBA" id="ARBA00022490"/>
    </source>
</evidence>
<keyword evidence="4 7" id="KW-0805">Transcription regulation</keyword>
<evidence type="ECO:0000256" key="5">
    <source>
        <dbReference type="ARBA" id="ARBA00023125"/>
    </source>
</evidence>
<keyword evidence="6 7" id="KW-0804">Transcription</keyword>
<keyword evidence="10" id="KW-1185">Reference proteome</keyword>
<dbReference type="CDD" id="cd16321">
    <property type="entry name" value="MraZ_C"/>
    <property type="match status" value="1"/>
</dbReference>
<sequence>MSSPRKNYFTGQFRHTLDDKGRCTVPSAWRKNFEKEDQFLAIPNPGGYVTVLPPAEADKLYDKFAEVPLGDTEAQDEISTFFASTQAFKFDGAGRLALMESLFSHANLEGPKAEVVLVGGMNKFNIYSSERWAAIQAKSTPATQGNTMRRFGI</sequence>
<reference evidence="9 10" key="2">
    <citation type="submission" date="2023-12" db="EMBL/GenBank/DDBJ databases">
        <title>Description of an unclassified Opitutus bacterium of Verrucomicrobiota.</title>
        <authorList>
            <person name="Zhang D.-F."/>
        </authorList>
    </citation>
    <scope>NUCLEOTIDE SEQUENCE [LARGE SCALE GENOMIC DNA]</scope>
    <source>
        <strain evidence="9 10">WL0086</strain>
    </source>
</reference>
<evidence type="ECO:0000256" key="3">
    <source>
        <dbReference type="ARBA" id="ARBA00022737"/>
    </source>
</evidence>
<dbReference type="Pfam" id="PF02381">
    <property type="entry name" value="MraZ"/>
    <property type="match status" value="1"/>
</dbReference>
<evidence type="ECO:0000256" key="4">
    <source>
        <dbReference type="ARBA" id="ARBA00023015"/>
    </source>
</evidence>
<keyword evidence="2 7" id="KW-0963">Cytoplasm</keyword>
<comment type="subcellular location">
    <subcellularLocation>
        <location evidence="7">Cytoplasm</location>
        <location evidence="7">Nucleoid</location>
    </subcellularLocation>
</comment>
<dbReference type="PANTHER" id="PTHR34701:SF1">
    <property type="entry name" value="TRANSCRIPTIONAL REGULATOR MRAZ"/>
    <property type="match status" value="1"/>
</dbReference>
<dbReference type="EMBL" id="CP139781">
    <property type="protein sequence ID" value="WRQ89113.1"/>
    <property type="molecule type" value="Genomic_DNA"/>
</dbReference>
<organism evidence="9 10">
    <name type="scientific">Actomonas aquatica</name>
    <dbReference type="NCBI Taxonomy" id="2866162"/>
    <lineage>
        <taxon>Bacteria</taxon>
        <taxon>Pseudomonadati</taxon>
        <taxon>Verrucomicrobiota</taxon>
        <taxon>Opitutia</taxon>
        <taxon>Opitutales</taxon>
        <taxon>Opitutaceae</taxon>
        <taxon>Actomonas</taxon>
    </lineage>
</organism>
<dbReference type="InterPro" id="IPR003444">
    <property type="entry name" value="MraZ"/>
</dbReference>
<evidence type="ECO:0000256" key="7">
    <source>
        <dbReference type="HAMAP-Rule" id="MF_01008"/>
    </source>
</evidence>
<feature type="domain" description="SpoVT-AbrB" evidence="8">
    <location>
        <begin position="12"/>
        <end position="56"/>
    </location>
</feature>
<reference evidence="9 10" key="1">
    <citation type="submission" date="2021-08" db="EMBL/GenBank/DDBJ databases">
        <authorList>
            <person name="Zhang D."/>
            <person name="Zhang A."/>
            <person name="Wang L."/>
        </authorList>
    </citation>
    <scope>NUCLEOTIDE SEQUENCE [LARGE SCALE GENOMIC DNA]</scope>
    <source>
        <strain evidence="9 10">WL0086</strain>
    </source>
</reference>
<keyword evidence="5 7" id="KW-0238">DNA-binding</keyword>
<dbReference type="SUPFAM" id="SSF89447">
    <property type="entry name" value="AbrB/MazE/MraZ-like"/>
    <property type="match status" value="1"/>
</dbReference>
<dbReference type="CDD" id="cd16320">
    <property type="entry name" value="MraZ_N"/>
    <property type="match status" value="1"/>
</dbReference>
<dbReference type="RefSeq" id="WP_221030984.1">
    <property type="nucleotide sequence ID" value="NZ_CP139781.1"/>
</dbReference>
<dbReference type="InterPro" id="IPR035644">
    <property type="entry name" value="MraZ_C"/>
</dbReference>
<dbReference type="PROSITE" id="PS51740">
    <property type="entry name" value="SPOVT_ABRB"/>
    <property type="match status" value="1"/>
</dbReference>
<dbReference type="InterPro" id="IPR037914">
    <property type="entry name" value="SpoVT-AbrB_sf"/>
</dbReference>
<proteinExistence type="inferred from homology"/>
<evidence type="ECO:0000256" key="1">
    <source>
        <dbReference type="ARBA" id="ARBA00013860"/>
    </source>
</evidence>
<evidence type="ECO:0000313" key="10">
    <source>
        <dbReference type="Proteomes" id="UP000738431"/>
    </source>
</evidence>
<dbReference type="InterPro" id="IPR035642">
    <property type="entry name" value="MraZ_N"/>
</dbReference>
<name>A0ABZ1CBR3_9BACT</name>
<dbReference type="InterPro" id="IPR038619">
    <property type="entry name" value="MraZ_sf"/>
</dbReference>
<dbReference type="InterPro" id="IPR007159">
    <property type="entry name" value="SpoVT-AbrB_dom"/>
</dbReference>
<comment type="subunit">
    <text evidence="7">Forms oligomers.</text>
</comment>